<keyword evidence="1" id="KW-1133">Transmembrane helix</keyword>
<feature type="transmembrane region" description="Helical" evidence="1">
    <location>
        <begin position="120"/>
        <end position="140"/>
    </location>
</feature>
<keyword evidence="1" id="KW-0812">Transmembrane</keyword>
<feature type="transmembrane region" description="Helical" evidence="1">
    <location>
        <begin position="12"/>
        <end position="34"/>
    </location>
</feature>
<reference evidence="2" key="1">
    <citation type="submission" date="2016-10" db="EMBL/GenBank/DDBJ databases">
        <authorList>
            <person name="Benchimol M."/>
            <person name="Almeida L.G."/>
            <person name="Vasconcelos A.T."/>
            <person name="Perreira-Neves A."/>
            <person name="Rosa I.A."/>
            <person name="Tasca T."/>
            <person name="Bogo M.R."/>
            <person name="de Souza W."/>
        </authorList>
    </citation>
    <scope>NUCLEOTIDE SEQUENCE [LARGE SCALE GENOMIC DNA]</scope>
    <source>
        <strain evidence="2">K</strain>
    </source>
</reference>
<dbReference type="Proteomes" id="UP000179807">
    <property type="component" value="Unassembled WGS sequence"/>
</dbReference>
<evidence type="ECO:0000313" key="3">
    <source>
        <dbReference type="Proteomes" id="UP000179807"/>
    </source>
</evidence>
<accession>A0A1J4KIM7</accession>
<dbReference type="EMBL" id="MLAK01000594">
    <property type="protein sequence ID" value="OHT11083.1"/>
    <property type="molecule type" value="Genomic_DNA"/>
</dbReference>
<comment type="caution">
    <text evidence="2">The sequence shown here is derived from an EMBL/GenBank/DDBJ whole genome shotgun (WGS) entry which is preliminary data.</text>
</comment>
<evidence type="ECO:0000256" key="1">
    <source>
        <dbReference type="SAM" id="Phobius"/>
    </source>
</evidence>
<dbReference type="VEuPathDB" id="TrichDB:TRFO_04020"/>
<name>A0A1J4KIM7_9EUKA</name>
<dbReference type="AlphaFoldDB" id="A0A1J4KIM7"/>
<keyword evidence="1" id="KW-0472">Membrane</keyword>
<dbReference type="RefSeq" id="XP_068364219.1">
    <property type="nucleotide sequence ID" value="XM_068491635.1"/>
</dbReference>
<protein>
    <submittedName>
        <fullName evidence="2">Uncharacterized protein</fullName>
    </submittedName>
</protein>
<gene>
    <name evidence="2" type="ORF">TRFO_04020</name>
</gene>
<feature type="transmembrane region" description="Helical" evidence="1">
    <location>
        <begin position="54"/>
        <end position="74"/>
    </location>
</feature>
<evidence type="ECO:0000313" key="2">
    <source>
        <dbReference type="EMBL" id="OHT11083.1"/>
    </source>
</evidence>
<feature type="transmembrane region" description="Helical" evidence="1">
    <location>
        <begin position="152"/>
        <end position="173"/>
    </location>
</feature>
<feature type="transmembrane region" description="Helical" evidence="1">
    <location>
        <begin position="95"/>
        <end position="114"/>
    </location>
</feature>
<dbReference type="GeneID" id="94826339"/>
<organism evidence="2 3">
    <name type="scientific">Tritrichomonas foetus</name>
    <dbReference type="NCBI Taxonomy" id="1144522"/>
    <lineage>
        <taxon>Eukaryota</taxon>
        <taxon>Metamonada</taxon>
        <taxon>Parabasalia</taxon>
        <taxon>Tritrichomonadida</taxon>
        <taxon>Tritrichomonadidae</taxon>
        <taxon>Tritrichomonas</taxon>
    </lineage>
</organism>
<sequence length="224" mass="26016">MYHPLRYPQILYTLVFVFQVAGFAFVFHESSIHLEEFIDILPTLSQLIGSALKTFRVCVHLTCICIVMLAYDFFKYTKNELSKLPYSTLTSLFKYYKIANAYLSVLGLLGFVTYPDLDISAFQLGMEILYFYGALNFLISYDIMLRWMKKKVFIGVWIYDSLMTVTILSFYALRILTMVLDVEEAISLCSITEYLAHFLIALKFPICGWELQNVLVPVEKDKKE</sequence>
<keyword evidence="3" id="KW-1185">Reference proteome</keyword>
<proteinExistence type="predicted"/>